<protein>
    <submittedName>
        <fullName evidence="6">LysR family transcriptional regulator</fullName>
    </submittedName>
</protein>
<evidence type="ECO:0000256" key="4">
    <source>
        <dbReference type="ARBA" id="ARBA00023163"/>
    </source>
</evidence>
<evidence type="ECO:0000256" key="2">
    <source>
        <dbReference type="ARBA" id="ARBA00023015"/>
    </source>
</evidence>
<evidence type="ECO:0000313" key="6">
    <source>
        <dbReference type="EMBL" id="RPJ93597.1"/>
    </source>
</evidence>
<dbReference type="OrthoDB" id="196624at2"/>
<dbReference type="SUPFAM" id="SSF53850">
    <property type="entry name" value="Periplasmic binding protein-like II"/>
    <property type="match status" value="1"/>
</dbReference>
<evidence type="ECO:0000256" key="3">
    <source>
        <dbReference type="ARBA" id="ARBA00023125"/>
    </source>
</evidence>
<sequence>MPPRISLEQWQALVAVVDAGGYAQAADALSKSQSTISYAIRQIEERLGVAVFAMDGRKALLTDDGKILYRRGKSLVGEAQRLERAAANLAKGREQMLTLAVESLFPTDLLLRCLDRIAGEFPETRIELHESVVGGTDELLLSGEADLAICADHIPAGHVGDALLRYCAIAAAAPSHPLHQMNRPLSLEDLKAHRHLVIRDSGRQRVRPSVWDVAEQRITVSHKSTSIRAACMGMGFAWYPQDWIREQLASGELKPLPLLDGAQRWGALYLVYPDPDAAGPGARRLGQILREESQKSE</sequence>
<organism evidence="6 7">
    <name type="scientific">Alcaligenes xylosoxydans xylosoxydans</name>
    <name type="common">Achromobacter xylosoxidans</name>
    <dbReference type="NCBI Taxonomy" id="85698"/>
    <lineage>
        <taxon>Bacteria</taxon>
        <taxon>Pseudomonadati</taxon>
        <taxon>Pseudomonadota</taxon>
        <taxon>Betaproteobacteria</taxon>
        <taxon>Burkholderiales</taxon>
        <taxon>Alcaligenaceae</taxon>
        <taxon>Achromobacter</taxon>
    </lineage>
</organism>
<dbReference type="Pfam" id="PF00126">
    <property type="entry name" value="HTH_1"/>
    <property type="match status" value="1"/>
</dbReference>
<dbReference type="InterPro" id="IPR036390">
    <property type="entry name" value="WH_DNA-bd_sf"/>
</dbReference>
<accession>A0A424WKI2</accession>
<keyword evidence="2" id="KW-0805">Transcription regulation</keyword>
<proteinExistence type="inferred from homology"/>
<dbReference type="EMBL" id="QVXO01000002">
    <property type="protein sequence ID" value="RPJ93597.1"/>
    <property type="molecule type" value="Genomic_DNA"/>
</dbReference>
<dbReference type="AlphaFoldDB" id="A0A424WKI2"/>
<dbReference type="GO" id="GO:0000976">
    <property type="term" value="F:transcription cis-regulatory region binding"/>
    <property type="evidence" value="ECO:0007669"/>
    <property type="project" value="TreeGrafter"/>
</dbReference>
<dbReference type="PANTHER" id="PTHR30126:SF88">
    <property type="entry name" value="TRANSCRIPTIONAL REGULATOR-RELATED"/>
    <property type="match status" value="1"/>
</dbReference>
<reference evidence="6 7" key="1">
    <citation type="submission" date="2018-08" db="EMBL/GenBank/DDBJ databases">
        <title>Achromobacter xylosoxidans Genome sequencing and assembly.</title>
        <authorList>
            <person name="Wang R."/>
            <person name="Rensing C."/>
            <person name="Li Y."/>
        </authorList>
    </citation>
    <scope>NUCLEOTIDE SEQUENCE [LARGE SCALE GENOMIC DNA]</scope>
    <source>
        <strain evidence="6 7">GD003A</strain>
    </source>
</reference>
<dbReference type="InterPro" id="IPR005119">
    <property type="entry name" value="LysR_subst-bd"/>
</dbReference>
<feature type="domain" description="HTH lysR-type" evidence="5">
    <location>
        <begin position="5"/>
        <end position="62"/>
    </location>
</feature>
<dbReference type="InterPro" id="IPR036388">
    <property type="entry name" value="WH-like_DNA-bd_sf"/>
</dbReference>
<keyword evidence="3" id="KW-0238">DNA-binding</keyword>
<dbReference type="Gene3D" id="3.40.190.290">
    <property type="match status" value="1"/>
</dbReference>
<dbReference type="PROSITE" id="PS50931">
    <property type="entry name" value="HTH_LYSR"/>
    <property type="match status" value="1"/>
</dbReference>
<dbReference type="RefSeq" id="WP_118931552.1">
    <property type="nucleotide sequence ID" value="NZ_CP061008.1"/>
</dbReference>
<keyword evidence="4" id="KW-0804">Transcription</keyword>
<evidence type="ECO:0000313" key="7">
    <source>
        <dbReference type="Proteomes" id="UP000285324"/>
    </source>
</evidence>
<name>A0A424WKI2_ALCXX</name>
<dbReference type="Proteomes" id="UP000285324">
    <property type="component" value="Unassembled WGS sequence"/>
</dbReference>
<dbReference type="Pfam" id="PF03466">
    <property type="entry name" value="LysR_substrate"/>
    <property type="match status" value="1"/>
</dbReference>
<dbReference type="InterPro" id="IPR000847">
    <property type="entry name" value="LysR_HTH_N"/>
</dbReference>
<dbReference type="GO" id="GO:0003700">
    <property type="term" value="F:DNA-binding transcription factor activity"/>
    <property type="evidence" value="ECO:0007669"/>
    <property type="project" value="InterPro"/>
</dbReference>
<dbReference type="Gene3D" id="1.10.10.10">
    <property type="entry name" value="Winged helix-like DNA-binding domain superfamily/Winged helix DNA-binding domain"/>
    <property type="match status" value="1"/>
</dbReference>
<comment type="similarity">
    <text evidence="1">Belongs to the LysR transcriptional regulatory family.</text>
</comment>
<evidence type="ECO:0000256" key="1">
    <source>
        <dbReference type="ARBA" id="ARBA00009437"/>
    </source>
</evidence>
<evidence type="ECO:0000259" key="5">
    <source>
        <dbReference type="PROSITE" id="PS50931"/>
    </source>
</evidence>
<dbReference type="PANTHER" id="PTHR30126">
    <property type="entry name" value="HTH-TYPE TRANSCRIPTIONAL REGULATOR"/>
    <property type="match status" value="1"/>
</dbReference>
<gene>
    <name evidence="6" type="ORF">DY367_02235</name>
</gene>
<comment type="caution">
    <text evidence="6">The sequence shown here is derived from an EMBL/GenBank/DDBJ whole genome shotgun (WGS) entry which is preliminary data.</text>
</comment>
<dbReference type="SUPFAM" id="SSF46785">
    <property type="entry name" value="Winged helix' DNA-binding domain"/>
    <property type="match status" value="1"/>
</dbReference>